<gene>
    <name evidence="3" type="ORF">DSTB1V02_LOCUS9889</name>
</gene>
<dbReference type="Proteomes" id="UP000677054">
    <property type="component" value="Unassembled WGS sequence"/>
</dbReference>
<dbReference type="OrthoDB" id="244061at2759"/>
<keyword evidence="4" id="KW-1185">Reference proteome</keyword>
<feature type="compositionally biased region" description="Basic and acidic residues" evidence="2">
    <location>
        <begin position="1"/>
        <end position="38"/>
    </location>
</feature>
<reference evidence="3" key="1">
    <citation type="submission" date="2020-11" db="EMBL/GenBank/DDBJ databases">
        <authorList>
            <person name="Tran Van P."/>
        </authorList>
    </citation>
    <scope>NUCLEOTIDE SEQUENCE</scope>
</reference>
<name>A0A7R9FPA4_9CRUS</name>
<sequence>MATCDPKIEPQVEGDTQPKPEEETKVSHAESDDKHSPNDPEGSPSPRSNSPREPLETYNPQLNSLARTAFEKLAEYLQGELAHICDDYSLLEEMNKATISKYSDMKQITGNVAKSLEVLNEKYTSLQPYLQELNQIEESVTKLEQAAYKLDAYSKKLEAKLKSLEKK</sequence>
<organism evidence="3">
    <name type="scientific">Darwinula stevensoni</name>
    <dbReference type="NCBI Taxonomy" id="69355"/>
    <lineage>
        <taxon>Eukaryota</taxon>
        <taxon>Metazoa</taxon>
        <taxon>Ecdysozoa</taxon>
        <taxon>Arthropoda</taxon>
        <taxon>Crustacea</taxon>
        <taxon>Oligostraca</taxon>
        <taxon>Ostracoda</taxon>
        <taxon>Podocopa</taxon>
        <taxon>Podocopida</taxon>
        <taxon>Darwinulocopina</taxon>
        <taxon>Darwinuloidea</taxon>
        <taxon>Darwinulidae</taxon>
        <taxon>Darwinula</taxon>
    </lineage>
</organism>
<dbReference type="GO" id="GO:0099078">
    <property type="term" value="C:BORC complex"/>
    <property type="evidence" value="ECO:0007669"/>
    <property type="project" value="TreeGrafter"/>
</dbReference>
<dbReference type="EMBL" id="LR902173">
    <property type="protein sequence ID" value="CAD7250106.1"/>
    <property type="molecule type" value="Genomic_DNA"/>
</dbReference>
<dbReference type="Pfam" id="PF10046">
    <property type="entry name" value="BLOC1_2"/>
    <property type="match status" value="1"/>
</dbReference>
<dbReference type="PANTHER" id="PTHR46479">
    <property type="entry name" value="BIOGENESIS OF LYSOSOME-RELATED ORGANELLES COMPLEX 1 SUBUNIT 2"/>
    <property type="match status" value="1"/>
</dbReference>
<dbReference type="GO" id="GO:0032418">
    <property type="term" value="P:lysosome localization"/>
    <property type="evidence" value="ECO:0007669"/>
    <property type="project" value="TreeGrafter"/>
</dbReference>
<dbReference type="GO" id="GO:0000930">
    <property type="term" value="C:gamma-tubulin complex"/>
    <property type="evidence" value="ECO:0007669"/>
    <property type="project" value="TreeGrafter"/>
</dbReference>
<evidence type="ECO:0000313" key="3">
    <source>
        <dbReference type="EMBL" id="CAD7250106.1"/>
    </source>
</evidence>
<dbReference type="AlphaFoldDB" id="A0A7R9FPA4"/>
<evidence type="ECO:0000256" key="2">
    <source>
        <dbReference type="SAM" id="MobiDB-lite"/>
    </source>
</evidence>
<proteinExistence type="inferred from homology"/>
<evidence type="ECO:0000313" key="4">
    <source>
        <dbReference type="Proteomes" id="UP000677054"/>
    </source>
</evidence>
<feature type="region of interest" description="Disordered" evidence="2">
    <location>
        <begin position="1"/>
        <end position="63"/>
    </location>
</feature>
<dbReference type="InterPro" id="IPR019269">
    <property type="entry name" value="BLOC1_su2"/>
</dbReference>
<feature type="compositionally biased region" description="Low complexity" evidence="2">
    <location>
        <begin position="40"/>
        <end position="52"/>
    </location>
</feature>
<evidence type="ECO:0008006" key="5">
    <source>
        <dbReference type="Google" id="ProtNLM"/>
    </source>
</evidence>
<protein>
    <recommendedName>
        <fullName evidence="5">Biogenesis of lysosome-related organelles complex 1 subunit 2</fullName>
    </recommendedName>
</protein>
<dbReference type="PANTHER" id="PTHR46479:SF1">
    <property type="entry name" value="BIOGENESIS OF LYSOSOME-RELATED ORGANELLES COMPLEX 1 SUBUNIT 2"/>
    <property type="match status" value="1"/>
</dbReference>
<dbReference type="GO" id="GO:0016197">
    <property type="term" value="P:endosomal transport"/>
    <property type="evidence" value="ECO:0007669"/>
    <property type="project" value="TreeGrafter"/>
</dbReference>
<dbReference type="EMBL" id="CAJPEV010002656">
    <property type="protein sequence ID" value="CAG0897648.1"/>
    <property type="molecule type" value="Genomic_DNA"/>
</dbReference>
<dbReference type="GO" id="GO:0031083">
    <property type="term" value="C:BLOC-1 complex"/>
    <property type="evidence" value="ECO:0007669"/>
    <property type="project" value="TreeGrafter"/>
</dbReference>
<evidence type="ECO:0000256" key="1">
    <source>
        <dbReference type="ARBA" id="ARBA00008468"/>
    </source>
</evidence>
<dbReference type="GO" id="GO:0043015">
    <property type="term" value="F:gamma-tubulin binding"/>
    <property type="evidence" value="ECO:0007669"/>
    <property type="project" value="TreeGrafter"/>
</dbReference>
<accession>A0A7R9FPA4</accession>
<comment type="similarity">
    <text evidence="1">Belongs to the BLOC1S2 family.</text>
</comment>